<sequence length="97" mass="10581">MAKKALPATAGSSSWTDEDGVRQPRGDVHAWLPGTNQTLCGVPLHKARLARFPHVLWGDALWLADTRDEGIVPCRRCTAAAGGRGGTRRWTRVNPRP</sequence>
<gene>
    <name evidence="2" type="ORF">GCM10023214_29860</name>
</gene>
<feature type="region of interest" description="Disordered" evidence="1">
    <location>
        <begin position="1"/>
        <end position="27"/>
    </location>
</feature>
<protein>
    <submittedName>
        <fullName evidence="2">Uncharacterized protein</fullName>
    </submittedName>
</protein>
<accession>A0ABP9QJ92</accession>
<evidence type="ECO:0000313" key="3">
    <source>
        <dbReference type="Proteomes" id="UP001500192"/>
    </source>
</evidence>
<evidence type="ECO:0000313" key="2">
    <source>
        <dbReference type="EMBL" id="GAA5162729.1"/>
    </source>
</evidence>
<proteinExistence type="predicted"/>
<dbReference type="EMBL" id="BAABIB010000063">
    <property type="protein sequence ID" value="GAA5162729.1"/>
    <property type="molecule type" value="Genomic_DNA"/>
</dbReference>
<organism evidence="2 3">
    <name type="scientific">Amycolatopsis dongchuanensis</name>
    <dbReference type="NCBI Taxonomy" id="1070866"/>
    <lineage>
        <taxon>Bacteria</taxon>
        <taxon>Bacillati</taxon>
        <taxon>Actinomycetota</taxon>
        <taxon>Actinomycetes</taxon>
        <taxon>Pseudonocardiales</taxon>
        <taxon>Pseudonocardiaceae</taxon>
        <taxon>Amycolatopsis</taxon>
    </lineage>
</organism>
<name>A0ABP9QJ92_9PSEU</name>
<comment type="caution">
    <text evidence="2">The sequence shown here is derived from an EMBL/GenBank/DDBJ whole genome shotgun (WGS) entry which is preliminary data.</text>
</comment>
<dbReference type="RefSeq" id="WP_346054022.1">
    <property type="nucleotide sequence ID" value="NZ_BAABIB010000063.1"/>
</dbReference>
<dbReference type="Proteomes" id="UP001500192">
    <property type="component" value="Unassembled WGS sequence"/>
</dbReference>
<keyword evidence="3" id="KW-1185">Reference proteome</keyword>
<reference evidence="3" key="1">
    <citation type="journal article" date="2019" name="Int. J. Syst. Evol. Microbiol.">
        <title>The Global Catalogue of Microorganisms (GCM) 10K type strain sequencing project: providing services to taxonomists for standard genome sequencing and annotation.</title>
        <authorList>
            <consortium name="The Broad Institute Genomics Platform"/>
            <consortium name="The Broad Institute Genome Sequencing Center for Infectious Disease"/>
            <person name="Wu L."/>
            <person name="Ma J."/>
        </authorList>
    </citation>
    <scope>NUCLEOTIDE SEQUENCE [LARGE SCALE GENOMIC DNA]</scope>
    <source>
        <strain evidence="3">JCM 18054</strain>
    </source>
</reference>
<evidence type="ECO:0000256" key="1">
    <source>
        <dbReference type="SAM" id="MobiDB-lite"/>
    </source>
</evidence>